<comment type="catalytic activity">
    <reaction evidence="21">
        <text>decanoyl-CoA + H2O = decanoate + CoA + H(+)</text>
        <dbReference type="Rhea" id="RHEA:40059"/>
        <dbReference type="ChEBI" id="CHEBI:15377"/>
        <dbReference type="ChEBI" id="CHEBI:15378"/>
        <dbReference type="ChEBI" id="CHEBI:27689"/>
        <dbReference type="ChEBI" id="CHEBI:57287"/>
        <dbReference type="ChEBI" id="CHEBI:61430"/>
    </reaction>
    <physiologicalReaction direction="left-to-right" evidence="21">
        <dbReference type="Rhea" id="RHEA:40060"/>
    </physiologicalReaction>
</comment>
<dbReference type="CDD" id="cd03443">
    <property type="entry name" value="PaaI_thioesterase"/>
    <property type="match status" value="1"/>
</dbReference>
<reference evidence="26" key="1">
    <citation type="journal article" date="2019" name="Int. J. Syst. Evol. Microbiol.">
        <title>The Global Catalogue of Microorganisms (GCM) 10K type strain sequencing project: providing services to taxonomists for standard genome sequencing and annotation.</title>
        <authorList>
            <consortium name="The Broad Institute Genomics Platform"/>
            <consortium name="The Broad Institute Genome Sequencing Center for Infectious Disease"/>
            <person name="Wu L."/>
            <person name="Ma J."/>
        </authorList>
    </citation>
    <scope>NUCLEOTIDE SEQUENCE [LARGE SCALE GENOMIC DNA]</scope>
    <source>
        <strain evidence="26">CGMCC 4.7396</strain>
    </source>
</reference>
<evidence type="ECO:0000256" key="3">
    <source>
        <dbReference type="ARBA" id="ARBA00004632"/>
    </source>
</evidence>
<accession>A0ABV7Q7B1</accession>
<evidence type="ECO:0000256" key="19">
    <source>
        <dbReference type="ARBA" id="ARBA00047588"/>
    </source>
</evidence>
<evidence type="ECO:0000256" key="9">
    <source>
        <dbReference type="ARBA" id="ARBA00022946"/>
    </source>
</evidence>
<evidence type="ECO:0000256" key="18">
    <source>
        <dbReference type="ARBA" id="ARBA00043210"/>
    </source>
</evidence>
<comment type="catalytic activity">
    <reaction evidence="13">
        <text>(5Z,8Z,11Z,14Z)-eicosatetraenoyl-CoA + H2O = (5Z,8Z,11Z,14Z)-eicosatetraenoate + CoA + H(+)</text>
        <dbReference type="Rhea" id="RHEA:40151"/>
        <dbReference type="ChEBI" id="CHEBI:15377"/>
        <dbReference type="ChEBI" id="CHEBI:15378"/>
        <dbReference type="ChEBI" id="CHEBI:32395"/>
        <dbReference type="ChEBI" id="CHEBI:57287"/>
        <dbReference type="ChEBI" id="CHEBI:57368"/>
    </reaction>
    <physiologicalReaction direction="left-to-right" evidence="13">
        <dbReference type="Rhea" id="RHEA:40152"/>
    </physiologicalReaction>
</comment>
<keyword evidence="10" id="KW-0443">Lipid metabolism</keyword>
<comment type="catalytic activity">
    <reaction evidence="20">
        <text>hexadecanoyl-CoA + H2O = hexadecanoate + CoA + H(+)</text>
        <dbReference type="Rhea" id="RHEA:16645"/>
        <dbReference type="ChEBI" id="CHEBI:7896"/>
        <dbReference type="ChEBI" id="CHEBI:15377"/>
        <dbReference type="ChEBI" id="CHEBI:15378"/>
        <dbReference type="ChEBI" id="CHEBI:57287"/>
        <dbReference type="ChEBI" id="CHEBI:57379"/>
        <dbReference type="EC" id="3.1.2.2"/>
    </reaction>
    <physiologicalReaction direction="left-to-right" evidence="20">
        <dbReference type="Rhea" id="RHEA:16646"/>
    </physiologicalReaction>
</comment>
<keyword evidence="4" id="KW-1003">Cell membrane</keyword>
<evidence type="ECO:0000256" key="12">
    <source>
        <dbReference type="ARBA" id="ARBA00023273"/>
    </source>
</evidence>
<comment type="catalytic activity">
    <reaction evidence="22">
        <text>dodecanoyl-CoA + H2O = dodecanoate + CoA + H(+)</text>
        <dbReference type="Rhea" id="RHEA:30135"/>
        <dbReference type="ChEBI" id="CHEBI:15377"/>
        <dbReference type="ChEBI" id="CHEBI:15378"/>
        <dbReference type="ChEBI" id="CHEBI:18262"/>
        <dbReference type="ChEBI" id="CHEBI:57287"/>
        <dbReference type="ChEBI" id="CHEBI:57375"/>
    </reaction>
    <physiologicalReaction direction="left-to-right" evidence="22">
        <dbReference type="Rhea" id="RHEA:30136"/>
    </physiologicalReaction>
</comment>
<evidence type="ECO:0000256" key="15">
    <source>
        <dbReference type="ARBA" id="ARBA00038456"/>
    </source>
</evidence>
<gene>
    <name evidence="25" type="ORF">ACFO8M_24905</name>
</gene>
<protein>
    <recommendedName>
        <fullName evidence="17">Acyl-coenzyme A thioesterase THEM4</fullName>
        <ecNumber evidence="16">3.1.2.2</ecNumber>
    </recommendedName>
    <alternativeName>
        <fullName evidence="18">Thioesterase superfamily member 4</fullName>
    </alternativeName>
</protein>
<dbReference type="EMBL" id="JBHRWO010000021">
    <property type="protein sequence ID" value="MFC3495734.1"/>
    <property type="molecule type" value="Genomic_DNA"/>
</dbReference>
<evidence type="ECO:0000256" key="1">
    <source>
        <dbReference type="ARBA" id="ARBA00004170"/>
    </source>
</evidence>
<evidence type="ECO:0000256" key="7">
    <source>
        <dbReference type="ARBA" id="ARBA00022801"/>
    </source>
</evidence>
<dbReference type="GO" id="GO:0016787">
    <property type="term" value="F:hydrolase activity"/>
    <property type="evidence" value="ECO:0007669"/>
    <property type="project" value="UniProtKB-KW"/>
</dbReference>
<keyword evidence="5" id="KW-0963">Cytoplasm</keyword>
<organism evidence="25 26">
    <name type="scientific">Glycomyces rhizosphaerae</name>
    <dbReference type="NCBI Taxonomy" id="2054422"/>
    <lineage>
        <taxon>Bacteria</taxon>
        <taxon>Bacillati</taxon>
        <taxon>Actinomycetota</taxon>
        <taxon>Actinomycetes</taxon>
        <taxon>Glycomycetales</taxon>
        <taxon>Glycomycetaceae</taxon>
        <taxon>Glycomyces</taxon>
    </lineage>
</organism>
<evidence type="ECO:0000256" key="20">
    <source>
        <dbReference type="ARBA" id="ARBA00047734"/>
    </source>
</evidence>
<dbReference type="InterPro" id="IPR029069">
    <property type="entry name" value="HotDog_dom_sf"/>
</dbReference>
<keyword evidence="7 25" id="KW-0378">Hydrolase</keyword>
<evidence type="ECO:0000256" key="14">
    <source>
        <dbReference type="ARBA" id="ARBA00037002"/>
    </source>
</evidence>
<dbReference type="Pfam" id="PF03061">
    <property type="entry name" value="4HBT"/>
    <property type="match status" value="1"/>
</dbReference>
<evidence type="ECO:0000259" key="24">
    <source>
        <dbReference type="Pfam" id="PF03061"/>
    </source>
</evidence>
<dbReference type="InterPro" id="IPR006683">
    <property type="entry name" value="Thioestr_dom"/>
</dbReference>
<evidence type="ECO:0000256" key="17">
    <source>
        <dbReference type="ARBA" id="ARBA00040123"/>
    </source>
</evidence>
<evidence type="ECO:0000256" key="5">
    <source>
        <dbReference type="ARBA" id="ARBA00022490"/>
    </source>
</evidence>
<evidence type="ECO:0000256" key="4">
    <source>
        <dbReference type="ARBA" id="ARBA00022475"/>
    </source>
</evidence>
<feature type="domain" description="Thioesterase" evidence="24">
    <location>
        <begin position="118"/>
        <end position="186"/>
    </location>
</feature>
<evidence type="ECO:0000256" key="10">
    <source>
        <dbReference type="ARBA" id="ARBA00023098"/>
    </source>
</evidence>
<dbReference type="PANTHER" id="PTHR12418:SF19">
    <property type="entry name" value="ACYL-COENZYME A THIOESTERASE THEM4"/>
    <property type="match status" value="1"/>
</dbReference>
<evidence type="ECO:0000256" key="16">
    <source>
        <dbReference type="ARBA" id="ARBA00038848"/>
    </source>
</evidence>
<evidence type="ECO:0000256" key="2">
    <source>
        <dbReference type="ARBA" id="ARBA00004496"/>
    </source>
</evidence>
<keyword evidence="11" id="KW-0472">Membrane</keyword>
<dbReference type="InterPro" id="IPR052365">
    <property type="entry name" value="THEM4/THEM5_acyl-CoA_thioest"/>
</dbReference>
<comment type="catalytic activity">
    <reaction evidence="19">
        <text>octanoyl-CoA + H2O = octanoate + CoA + H(+)</text>
        <dbReference type="Rhea" id="RHEA:30143"/>
        <dbReference type="ChEBI" id="CHEBI:15377"/>
        <dbReference type="ChEBI" id="CHEBI:15378"/>
        <dbReference type="ChEBI" id="CHEBI:25646"/>
        <dbReference type="ChEBI" id="CHEBI:57287"/>
        <dbReference type="ChEBI" id="CHEBI:57386"/>
    </reaction>
    <physiologicalReaction direction="left-to-right" evidence="19">
        <dbReference type="Rhea" id="RHEA:30144"/>
    </physiologicalReaction>
</comment>
<comment type="similarity">
    <text evidence="15">Belongs to the THEM4/THEM5 thioesterase family.</text>
</comment>
<evidence type="ECO:0000313" key="26">
    <source>
        <dbReference type="Proteomes" id="UP001595712"/>
    </source>
</evidence>
<evidence type="ECO:0000313" key="25">
    <source>
        <dbReference type="EMBL" id="MFC3495734.1"/>
    </source>
</evidence>
<evidence type="ECO:0000256" key="22">
    <source>
        <dbReference type="ARBA" id="ARBA00048074"/>
    </source>
</evidence>
<proteinExistence type="inferred from homology"/>
<comment type="catalytic activity">
    <reaction evidence="23">
        <text>tetradecanoyl-CoA + H2O = tetradecanoate + CoA + H(+)</text>
        <dbReference type="Rhea" id="RHEA:40119"/>
        <dbReference type="ChEBI" id="CHEBI:15377"/>
        <dbReference type="ChEBI" id="CHEBI:15378"/>
        <dbReference type="ChEBI" id="CHEBI:30807"/>
        <dbReference type="ChEBI" id="CHEBI:57287"/>
        <dbReference type="ChEBI" id="CHEBI:57385"/>
    </reaction>
    <physiologicalReaction direction="left-to-right" evidence="23">
        <dbReference type="Rhea" id="RHEA:40120"/>
    </physiologicalReaction>
</comment>
<keyword evidence="6" id="KW-0053">Apoptosis</keyword>
<evidence type="ECO:0000256" key="8">
    <source>
        <dbReference type="ARBA" id="ARBA00022832"/>
    </source>
</evidence>
<comment type="catalytic activity">
    <reaction evidence="14">
        <text>(9Z)-octadecenoyl-CoA + H2O = (9Z)-octadecenoate + CoA + H(+)</text>
        <dbReference type="Rhea" id="RHEA:40139"/>
        <dbReference type="ChEBI" id="CHEBI:15377"/>
        <dbReference type="ChEBI" id="CHEBI:15378"/>
        <dbReference type="ChEBI" id="CHEBI:30823"/>
        <dbReference type="ChEBI" id="CHEBI:57287"/>
        <dbReference type="ChEBI" id="CHEBI:57387"/>
    </reaction>
    <physiologicalReaction direction="left-to-right" evidence="14">
        <dbReference type="Rhea" id="RHEA:40140"/>
    </physiologicalReaction>
</comment>
<name>A0ABV7Q7B1_9ACTN</name>
<sequence>MNTDASELNRRREAVAALGSGLRRLTESAVRSTADPETLRRLADEAEKLAADLEAAGRRPLGAIPELDDLRIGQRTFSPVTGAGHPSAPPVIVERNENCVRGRFTLGFAHEGPPRFSHGGVSAMILDELMGWAARTTGSPSMTVDLAFSYRGPVPLGVPLMAEAEVTEQDGRSIRVEGRITPESRPEAVLVEASGRFVTPEPEQISALFPGLEHLL</sequence>
<dbReference type="PANTHER" id="PTHR12418">
    <property type="entry name" value="ACYL-COENZYME A THIOESTERASE THEM4"/>
    <property type="match status" value="1"/>
</dbReference>
<keyword evidence="26" id="KW-1185">Reference proteome</keyword>
<dbReference type="Gene3D" id="3.10.129.10">
    <property type="entry name" value="Hotdog Thioesterase"/>
    <property type="match status" value="1"/>
</dbReference>
<dbReference type="EC" id="3.1.2.2" evidence="16"/>
<evidence type="ECO:0000256" key="13">
    <source>
        <dbReference type="ARBA" id="ARBA00035852"/>
    </source>
</evidence>
<dbReference type="RefSeq" id="WP_387980527.1">
    <property type="nucleotide sequence ID" value="NZ_JBHRWO010000021.1"/>
</dbReference>
<keyword evidence="12" id="KW-0966">Cell projection</keyword>
<evidence type="ECO:0000256" key="21">
    <source>
        <dbReference type="ARBA" id="ARBA00047969"/>
    </source>
</evidence>
<evidence type="ECO:0000256" key="6">
    <source>
        <dbReference type="ARBA" id="ARBA00022703"/>
    </source>
</evidence>
<dbReference type="Proteomes" id="UP001595712">
    <property type="component" value="Unassembled WGS sequence"/>
</dbReference>
<evidence type="ECO:0000256" key="23">
    <source>
        <dbReference type="ARBA" id="ARBA00048180"/>
    </source>
</evidence>
<evidence type="ECO:0000256" key="11">
    <source>
        <dbReference type="ARBA" id="ARBA00023136"/>
    </source>
</evidence>
<comment type="subcellular location">
    <subcellularLocation>
        <location evidence="3">Cell projection</location>
        <location evidence="3">Ruffle membrane</location>
    </subcellularLocation>
    <subcellularLocation>
        <location evidence="2">Cytoplasm</location>
    </subcellularLocation>
    <subcellularLocation>
        <location evidence="1">Membrane</location>
        <topology evidence="1">Peripheral membrane protein</topology>
    </subcellularLocation>
</comment>
<comment type="caution">
    <text evidence="25">The sequence shown here is derived from an EMBL/GenBank/DDBJ whole genome shotgun (WGS) entry which is preliminary data.</text>
</comment>
<keyword evidence="8" id="KW-0276">Fatty acid metabolism</keyword>
<keyword evidence="9" id="KW-0809">Transit peptide</keyword>
<dbReference type="SUPFAM" id="SSF54637">
    <property type="entry name" value="Thioesterase/thiol ester dehydrase-isomerase"/>
    <property type="match status" value="1"/>
</dbReference>